<accession>A0A151MBV2</accession>
<evidence type="ECO:0000313" key="2">
    <source>
        <dbReference type="EMBL" id="KYO21981.1"/>
    </source>
</evidence>
<proteinExistence type="predicted"/>
<protein>
    <submittedName>
        <fullName evidence="2">Uncharacterized protein</fullName>
    </submittedName>
</protein>
<comment type="caution">
    <text evidence="2">The sequence shown here is derived from an EMBL/GenBank/DDBJ whole genome shotgun (WGS) entry which is preliminary data.</text>
</comment>
<reference evidence="2 3" key="1">
    <citation type="journal article" date="2012" name="Genome Biol.">
        <title>Sequencing three crocodilian genomes to illuminate the evolution of archosaurs and amniotes.</title>
        <authorList>
            <person name="St John J.A."/>
            <person name="Braun E.L."/>
            <person name="Isberg S.R."/>
            <person name="Miles L.G."/>
            <person name="Chong A.Y."/>
            <person name="Gongora J."/>
            <person name="Dalzell P."/>
            <person name="Moran C."/>
            <person name="Bed'hom B."/>
            <person name="Abzhanov A."/>
            <person name="Burgess S.C."/>
            <person name="Cooksey A.M."/>
            <person name="Castoe T.A."/>
            <person name="Crawford N.G."/>
            <person name="Densmore L.D."/>
            <person name="Drew J.C."/>
            <person name="Edwards S.V."/>
            <person name="Faircloth B.C."/>
            <person name="Fujita M.K."/>
            <person name="Greenwold M.J."/>
            <person name="Hoffmann F.G."/>
            <person name="Howard J.M."/>
            <person name="Iguchi T."/>
            <person name="Janes D.E."/>
            <person name="Khan S.Y."/>
            <person name="Kohno S."/>
            <person name="de Koning A.J."/>
            <person name="Lance S.L."/>
            <person name="McCarthy F.M."/>
            <person name="McCormack J.E."/>
            <person name="Merchant M.E."/>
            <person name="Peterson D.G."/>
            <person name="Pollock D.D."/>
            <person name="Pourmand N."/>
            <person name="Raney B.J."/>
            <person name="Roessler K.A."/>
            <person name="Sanford J.R."/>
            <person name="Sawyer R.H."/>
            <person name="Schmidt C.J."/>
            <person name="Triplett E.W."/>
            <person name="Tuberville T.D."/>
            <person name="Venegas-Anaya M."/>
            <person name="Howard J.T."/>
            <person name="Jarvis E.D."/>
            <person name="Guillette L.J.Jr."/>
            <person name="Glenn T.C."/>
            <person name="Green R.E."/>
            <person name="Ray D.A."/>
        </authorList>
    </citation>
    <scope>NUCLEOTIDE SEQUENCE [LARGE SCALE GENOMIC DNA]</scope>
    <source>
        <strain evidence="2">KSC_2009_1</strain>
    </source>
</reference>
<dbReference type="EMBL" id="AKHW03006283">
    <property type="protein sequence ID" value="KYO21981.1"/>
    <property type="molecule type" value="Genomic_DNA"/>
</dbReference>
<sequence length="119" mass="13786">MSYLIWNTEHCTQVELLIFKKCIFTHVQNPVKVRPADREINHGRRGKTESWEDQMEGKSSSPHTDRSYGYENHESQIHREVLSQCPDRGLEGRQQLVRTVPGITPVLQRGSPVAQSIRY</sequence>
<name>A0A151MBV2_ALLMI</name>
<dbReference type="Proteomes" id="UP000050525">
    <property type="component" value="Unassembled WGS sequence"/>
</dbReference>
<feature type="compositionally biased region" description="Basic and acidic residues" evidence="1">
    <location>
        <begin position="35"/>
        <end position="50"/>
    </location>
</feature>
<organism evidence="2 3">
    <name type="scientific">Alligator mississippiensis</name>
    <name type="common">American alligator</name>
    <dbReference type="NCBI Taxonomy" id="8496"/>
    <lineage>
        <taxon>Eukaryota</taxon>
        <taxon>Metazoa</taxon>
        <taxon>Chordata</taxon>
        <taxon>Craniata</taxon>
        <taxon>Vertebrata</taxon>
        <taxon>Euteleostomi</taxon>
        <taxon>Archelosauria</taxon>
        <taxon>Archosauria</taxon>
        <taxon>Crocodylia</taxon>
        <taxon>Alligatoridae</taxon>
        <taxon>Alligatorinae</taxon>
        <taxon>Alligator</taxon>
    </lineage>
</organism>
<gene>
    <name evidence="2" type="ORF">Y1Q_0000625</name>
</gene>
<evidence type="ECO:0000313" key="3">
    <source>
        <dbReference type="Proteomes" id="UP000050525"/>
    </source>
</evidence>
<dbReference type="AlphaFoldDB" id="A0A151MBV2"/>
<evidence type="ECO:0000256" key="1">
    <source>
        <dbReference type="SAM" id="MobiDB-lite"/>
    </source>
</evidence>
<feature type="region of interest" description="Disordered" evidence="1">
    <location>
        <begin position="35"/>
        <end position="69"/>
    </location>
</feature>
<keyword evidence="3" id="KW-1185">Reference proteome</keyword>